<dbReference type="GO" id="GO:0018580">
    <property type="term" value="F:nitronate monooxygenase activity"/>
    <property type="evidence" value="ECO:0007669"/>
    <property type="project" value="InterPro"/>
</dbReference>
<dbReference type="OrthoDB" id="10265891at2759"/>
<dbReference type="InterPro" id="IPR013785">
    <property type="entry name" value="Aldolase_TIM"/>
</dbReference>
<dbReference type="CDD" id="cd04730">
    <property type="entry name" value="NPD_like"/>
    <property type="match status" value="1"/>
</dbReference>
<evidence type="ECO:0000256" key="2">
    <source>
        <dbReference type="ARBA" id="ARBA00009881"/>
    </source>
</evidence>
<proteinExistence type="inferred from homology"/>
<evidence type="ECO:0000256" key="5">
    <source>
        <dbReference type="ARBA" id="ARBA00023002"/>
    </source>
</evidence>
<protein>
    <submittedName>
        <fullName evidence="7">LAMI_0B08636g1_1</fullName>
    </submittedName>
</protein>
<dbReference type="Pfam" id="PF03060">
    <property type="entry name" value="NMO"/>
    <property type="match status" value="1"/>
</dbReference>
<evidence type="ECO:0000313" key="7">
    <source>
        <dbReference type="EMBL" id="SCU82021.1"/>
    </source>
</evidence>
<keyword evidence="4" id="KW-0288">FMN</keyword>
<dbReference type="SUPFAM" id="SSF51412">
    <property type="entry name" value="Inosine monophosphate dehydrogenase (IMPDH)"/>
    <property type="match status" value="1"/>
</dbReference>
<dbReference type="Proteomes" id="UP000191024">
    <property type="component" value="Chromosome B"/>
</dbReference>
<keyword evidence="3" id="KW-0285">Flavoprotein</keyword>
<evidence type="ECO:0000256" key="1">
    <source>
        <dbReference type="ARBA" id="ARBA00001917"/>
    </source>
</evidence>
<dbReference type="InterPro" id="IPR004136">
    <property type="entry name" value="NMO"/>
</dbReference>
<sequence length="387" mass="43076">MHQECNKFLKTFKLRYPIVQAPMAGVTTPEMAFAVAARGGMGSLSLSHVNLQKKSAVLEIGKALNVFLAEKGAVNAQNVNLNFFCHPIYPRPTTSQKENWKKLYSKILGSEELGTGFRFDNGNVSFQTIETKENLDILKSLLAFFQNKFTPGVISFHFGCPSSHFIEELKKLGISVFVTVTNEFEGEQVLKFGVDGIVCQGYEAGGHRGRFPDTDAKYDECLSTLCLFKKLKQLKVKLGSESFLIPAGGIMDSQTIQFYLDQGASACQLGTAFLAAKESQSCRFFRNLINSDDRKCTLMTPLPSGLPARTLLTPFIEKLVNLSHDEDLPPYGYRYSEFKSLRSKFPAMVDFNLCGQGVNQMEMGRDECLSSQEILSNLAQGLFIHQE</sequence>
<dbReference type="STRING" id="1230905.A0A1G4IYK5"/>
<dbReference type="Gene3D" id="3.20.20.70">
    <property type="entry name" value="Aldolase class I"/>
    <property type="match status" value="1"/>
</dbReference>
<gene>
    <name evidence="7" type="ORF">LAMI_0B08636G</name>
</gene>
<comment type="similarity">
    <text evidence="2">Belongs to the nitronate monooxygenase family. NMO class I subfamily.</text>
</comment>
<dbReference type="PANTHER" id="PTHR42747">
    <property type="entry name" value="NITRONATE MONOOXYGENASE-RELATED"/>
    <property type="match status" value="1"/>
</dbReference>
<evidence type="ECO:0000256" key="3">
    <source>
        <dbReference type="ARBA" id="ARBA00022630"/>
    </source>
</evidence>
<keyword evidence="6" id="KW-0503">Monooxygenase</keyword>
<evidence type="ECO:0000313" key="8">
    <source>
        <dbReference type="Proteomes" id="UP000191024"/>
    </source>
</evidence>
<dbReference type="PANTHER" id="PTHR42747:SF3">
    <property type="entry name" value="NITRONATE MONOOXYGENASE-RELATED"/>
    <property type="match status" value="1"/>
</dbReference>
<keyword evidence="8" id="KW-1185">Reference proteome</keyword>
<organism evidence="7 8">
    <name type="scientific">Lachancea mirantina</name>
    <dbReference type="NCBI Taxonomy" id="1230905"/>
    <lineage>
        <taxon>Eukaryota</taxon>
        <taxon>Fungi</taxon>
        <taxon>Dikarya</taxon>
        <taxon>Ascomycota</taxon>
        <taxon>Saccharomycotina</taxon>
        <taxon>Saccharomycetes</taxon>
        <taxon>Saccharomycetales</taxon>
        <taxon>Saccharomycetaceae</taxon>
        <taxon>Lachancea</taxon>
    </lineage>
</organism>
<name>A0A1G4IYK5_9SACH</name>
<dbReference type="AlphaFoldDB" id="A0A1G4IYK5"/>
<accession>A0A1G4IYK5</accession>
<evidence type="ECO:0000256" key="6">
    <source>
        <dbReference type="ARBA" id="ARBA00023033"/>
    </source>
</evidence>
<reference evidence="7 8" key="1">
    <citation type="submission" date="2016-03" db="EMBL/GenBank/DDBJ databases">
        <authorList>
            <person name="Devillers H."/>
        </authorList>
    </citation>
    <scope>NUCLEOTIDE SEQUENCE [LARGE SCALE GENOMIC DNA]</scope>
    <source>
        <strain evidence="7">CBS 11717</strain>
    </source>
</reference>
<evidence type="ECO:0000256" key="4">
    <source>
        <dbReference type="ARBA" id="ARBA00022643"/>
    </source>
</evidence>
<keyword evidence="5" id="KW-0560">Oxidoreductase</keyword>
<comment type="cofactor">
    <cofactor evidence="1">
        <name>FMN</name>
        <dbReference type="ChEBI" id="CHEBI:58210"/>
    </cofactor>
</comment>
<dbReference type="EMBL" id="LT598464">
    <property type="protein sequence ID" value="SCU82021.1"/>
    <property type="molecule type" value="Genomic_DNA"/>
</dbReference>